<gene>
    <name evidence="2" type="ORF">CEXT_296621</name>
</gene>
<evidence type="ECO:0000313" key="2">
    <source>
        <dbReference type="EMBL" id="GIY59661.1"/>
    </source>
</evidence>
<sequence length="84" mass="9245">MGALADDRSGSYSTVEVLHSNDDPDSKLAETPCCSLIGEVFWSDVQLAQYLKESSHWSLELVLFGAESFLQAIQKVIYESTSSL</sequence>
<reference evidence="2 3" key="1">
    <citation type="submission" date="2021-06" db="EMBL/GenBank/DDBJ databases">
        <title>Caerostris extrusa draft genome.</title>
        <authorList>
            <person name="Kono N."/>
            <person name="Arakawa K."/>
        </authorList>
    </citation>
    <scope>NUCLEOTIDE SEQUENCE [LARGE SCALE GENOMIC DNA]</scope>
</reference>
<accession>A0AAV4UP83</accession>
<protein>
    <submittedName>
        <fullName evidence="2">Uncharacterized protein</fullName>
    </submittedName>
</protein>
<organism evidence="2 3">
    <name type="scientific">Caerostris extrusa</name>
    <name type="common">Bark spider</name>
    <name type="synonym">Caerostris bankana</name>
    <dbReference type="NCBI Taxonomy" id="172846"/>
    <lineage>
        <taxon>Eukaryota</taxon>
        <taxon>Metazoa</taxon>
        <taxon>Ecdysozoa</taxon>
        <taxon>Arthropoda</taxon>
        <taxon>Chelicerata</taxon>
        <taxon>Arachnida</taxon>
        <taxon>Araneae</taxon>
        <taxon>Araneomorphae</taxon>
        <taxon>Entelegynae</taxon>
        <taxon>Araneoidea</taxon>
        <taxon>Araneidae</taxon>
        <taxon>Caerostris</taxon>
    </lineage>
</organism>
<evidence type="ECO:0000313" key="3">
    <source>
        <dbReference type="Proteomes" id="UP001054945"/>
    </source>
</evidence>
<evidence type="ECO:0000256" key="1">
    <source>
        <dbReference type="SAM" id="MobiDB-lite"/>
    </source>
</evidence>
<dbReference type="Proteomes" id="UP001054945">
    <property type="component" value="Unassembled WGS sequence"/>
</dbReference>
<name>A0AAV4UP83_CAEEX</name>
<proteinExistence type="predicted"/>
<dbReference type="AlphaFoldDB" id="A0AAV4UP83"/>
<keyword evidence="3" id="KW-1185">Reference proteome</keyword>
<dbReference type="EMBL" id="BPLR01013229">
    <property type="protein sequence ID" value="GIY59661.1"/>
    <property type="molecule type" value="Genomic_DNA"/>
</dbReference>
<feature type="region of interest" description="Disordered" evidence="1">
    <location>
        <begin position="1"/>
        <end position="24"/>
    </location>
</feature>
<comment type="caution">
    <text evidence="2">The sequence shown here is derived from an EMBL/GenBank/DDBJ whole genome shotgun (WGS) entry which is preliminary data.</text>
</comment>